<organism evidence="1">
    <name type="scientific">Anguilla anguilla</name>
    <name type="common">European freshwater eel</name>
    <name type="synonym">Muraena anguilla</name>
    <dbReference type="NCBI Taxonomy" id="7936"/>
    <lineage>
        <taxon>Eukaryota</taxon>
        <taxon>Metazoa</taxon>
        <taxon>Chordata</taxon>
        <taxon>Craniata</taxon>
        <taxon>Vertebrata</taxon>
        <taxon>Euteleostomi</taxon>
        <taxon>Actinopterygii</taxon>
        <taxon>Neopterygii</taxon>
        <taxon>Teleostei</taxon>
        <taxon>Anguilliformes</taxon>
        <taxon>Anguillidae</taxon>
        <taxon>Anguilla</taxon>
    </lineage>
</organism>
<proteinExistence type="predicted"/>
<evidence type="ECO:0000313" key="1">
    <source>
        <dbReference type="EMBL" id="JAH20005.1"/>
    </source>
</evidence>
<sequence length="24" mass="2884">MNSVPTCTSRTLRTHYRMYLKLLV</sequence>
<reference evidence="1" key="1">
    <citation type="submission" date="2014-11" db="EMBL/GenBank/DDBJ databases">
        <authorList>
            <person name="Amaro Gonzalez C."/>
        </authorList>
    </citation>
    <scope>NUCLEOTIDE SEQUENCE</scope>
</reference>
<reference evidence="1" key="2">
    <citation type="journal article" date="2015" name="Fish Shellfish Immunol.">
        <title>Early steps in the European eel (Anguilla anguilla)-Vibrio vulnificus interaction in the gills: Role of the RtxA13 toxin.</title>
        <authorList>
            <person name="Callol A."/>
            <person name="Pajuelo D."/>
            <person name="Ebbesson L."/>
            <person name="Teles M."/>
            <person name="MacKenzie S."/>
            <person name="Amaro C."/>
        </authorList>
    </citation>
    <scope>NUCLEOTIDE SEQUENCE</scope>
</reference>
<name>A0A0E9QUR9_ANGAN</name>
<protein>
    <submittedName>
        <fullName evidence="1">Uncharacterized protein</fullName>
    </submittedName>
</protein>
<accession>A0A0E9QUR9</accession>
<dbReference type="AlphaFoldDB" id="A0A0E9QUR9"/>
<dbReference type="EMBL" id="GBXM01088572">
    <property type="protein sequence ID" value="JAH20005.1"/>
    <property type="molecule type" value="Transcribed_RNA"/>
</dbReference>